<evidence type="ECO:0000313" key="3">
    <source>
        <dbReference type="Proteomes" id="UP000554235"/>
    </source>
</evidence>
<accession>A0A8H4PBB3</accession>
<evidence type="ECO:0000313" key="2">
    <source>
        <dbReference type="EMBL" id="KAF4466215.1"/>
    </source>
</evidence>
<dbReference type="Proteomes" id="UP000554235">
    <property type="component" value="Unassembled WGS sequence"/>
</dbReference>
<keyword evidence="3" id="KW-1185">Reference proteome</keyword>
<dbReference type="AlphaFoldDB" id="A0A8H4PBB3"/>
<gene>
    <name evidence="2" type="ORF">FALBO_6929</name>
</gene>
<keyword evidence="1" id="KW-0812">Transmembrane</keyword>
<dbReference type="OrthoDB" id="5093316at2759"/>
<dbReference type="EMBL" id="JAADYS010000915">
    <property type="protein sequence ID" value="KAF4466215.1"/>
    <property type="molecule type" value="Genomic_DNA"/>
</dbReference>
<feature type="transmembrane region" description="Helical" evidence="1">
    <location>
        <begin position="348"/>
        <end position="370"/>
    </location>
</feature>
<comment type="caution">
    <text evidence="2">The sequence shown here is derived from an EMBL/GenBank/DDBJ whole genome shotgun (WGS) entry which is preliminary data.</text>
</comment>
<organism evidence="2 3">
    <name type="scientific">Fusarium albosuccineum</name>
    <dbReference type="NCBI Taxonomy" id="1237068"/>
    <lineage>
        <taxon>Eukaryota</taxon>
        <taxon>Fungi</taxon>
        <taxon>Dikarya</taxon>
        <taxon>Ascomycota</taxon>
        <taxon>Pezizomycotina</taxon>
        <taxon>Sordariomycetes</taxon>
        <taxon>Hypocreomycetidae</taxon>
        <taxon>Hypocreales</taxon>
        <taxon>Nectriaceae</taxon>
        <taxon>Fusarium</taxon>
        <taxon>Fusarium decemcellulare species complex</taxon>
    </lineage>
</organism>
<proteinExistence type="predicted"/>
<keyword evidence="1" id="KW-0472">Membrane</keyword>
<name>A0A8H4PBB3_9HYPO</name>
<sequence>MDDLAWSGHGWPYDTGHQQRIQKRVIRIKVDSYRKDIKICKTSLTDPDDTRAGKEWSELETNIATTPLLPKYLAIGVGEYLPVAGPAILNKKRLGTHDLVPPQSDTRVLVTILSHQVCNLLVLRNKEDGLCQALPTQSLKNLKDHVVFYSEWTQGVVGTNYDERSRGYKENVNKFRVQFVNARGESEGRRASMTKSDSTDKAVADAEGTMKLLREVIQGSQRLSKKAASEAATAYKHLWPDAAAFPYDVITTDAVLALANGLRDDDHPPDIPPVPEPLYMAFIFQFALAYFEGDQQGPQIAGAIAKAYHVAIAISGQPFPTYQLVEPVEQDLGSLSECRDIESTRVHVLFAVITVTVLAVFILLAFLSVLL</sequence>
<protein>
    <submittedName>
        <fullName evidence="2">Uncharacterized protein</fullName>
    </submittedName>
</protein>
<keyword evidence="1" id="KW-1133">Transmembrane helix</keyword>
<evidence type="ECO:0000256" key="1">
    <source>
        <dbReference type="SAM" id="Phobius"/>
    </source>
</evidence>
<reference evidence="2 3" key="1">
    <citation type="submission" date="2020-01" db="EMBL/GenBank/DDBJ databases">
        <title>Identification and distribution of gene clusters putatively required for synthesis of sphingolipid metabolism inhibitors in phylogenetically diverse species of the filamentous fungus Fusarium.</title>
        <authorList>
            <person name="Kim H.-S."/>
            <person name="Busman M."/>
            <person name="Brown D.W."/>
            <person name="Divon H."/>
            <person name="Uhlig S."/>
            <person name="Proctor R.H."/>
        </authorList>
    </citation>
    <scope>NUCLEOTIDE SEQUENCE [LARGE SCALE GENOMIC DNA]</scope>
    <source>
        <strain evidence="2 3">NRRL 20459</strain>
    </source>
</reference>